<organism evidence="1 2">
    <name type="scientific">Microbispora bryophytorum subsp. camponoti</name>
    <dbReference type="NCBI Taxonomy" id="1677852"/>
    <lineage>
        <taxon>Bacteria</taxon>
        <taxon>Bacillati</taxon>
        <taxon>Actinomycetota</taxon>
        <taxon>Actinomycetes</taxon>
        <taxon>Streptosporangiales</taxon>
        <taxon>Streptosporangiaceae</taxon>
        <taxon>Microbispora</taxon>
    </lineage>
</organism>
<sequence>MPVALARPTAPTAAERKRLKKMAYGHKTEYRLRLRAQGACTRHAALQRSRRP</sequence>
<dbReference type="RefSeq" id="WP_191054024.1">
    <property type="nucleotide sequence ID" value="NZ_JACXRZ010000023.1"/>
</dbReference>
<reference evidence="1 2" key="1">
    <citation type="submission" date="2020-09" db="EMBL/GenBank/DDBJ databases">
        <title>Actinomycete isolated from the Camponotus japonicus Mayr.</title>
        <authorList>
            <person name="Gong X."/>
        </authorList>
    </citation>
    <scope>NUCLEOTIDE SEQUENCE [LARGE SCALE GENOMIC DNA]</scope>
    <source>
        <strain evidence="1 2">2C-HV3</strain>
    </source>
</reference>
<accession>A0ABR8L9R6</accession>
<dbReference type="Proteomes" id="UP000653231">
    <property type="component" value="Unassembled WGS sequence"/>
</dbReference>
<keyword evidence="2" id="KW-1185">Reference proteome</keyword>
<dbReference type="EMBL" id="JACXRZ010000023">
    <property type="protein sequence ID" value="MBD3146742.1"/>
    <property type="molecule type" value="Genomic_DNA"/>
</dbReference>
<comment type="caution">
    <text evidence="1">The sequence shown here is derived from an EMBL/GenBank/DDBJ whole genome shotgun (WGS) entry which is preliminary data.</text>
</comment>
<name>A0ABR8L9R6_9ACTN</name>
<evidence type="ECO:0000313" key="2">
    <source>
        <dbReference type="Proteomes" id="UP000653231"/>
    </source>
</evidence>
<evidence type="ECO:0000313" key="1">
    <source>
        <dbReference type="EMBL" id="MBD3146742.1"/>
    </source>
</evidence>
<protein>
    <recommendedName>
        <fullName evidence="3">Transposase</fullName>
    </recommendedName>
</protein>
<gene>
    <name evidence="1" type="ORF">IEQ31_26620</name>
</gene>
<proteinExistence type="predicted"/>
<evidence type="ECO:0008006" key="3">
    <source>
        <dbReference type="Google" id="ProtNLM"/>
    </source>
</evidence>